<comment type="subcellular location">
    <subcellularLocation>
        <location evidence="2">Membrane</location>
    </subcellularLocation>
</comment>
<gene>
    <name evidence="15" type="ORF">C7446_2983</name>
</gene>
<protein>
    <recommendedName>
        <fullName evidence="3">histidine kinase</fullName>
        <ecNumber evidence="3">2.7.13.3</ecNumber>
    </recommendedName>
</protein>
<evidence type="ECO:0000256" key="4">
    <source>
        <dbReference type="ARBA" id="ARBA00022553"/>
    </source>
</evidence>
<keyword evidence="5" id="KW-0808">Transferase</keyword>
<dbReference type="AlphaFoldDB" id="A0A420WTE8"/>
<evidence type="ECO:0000313" key="16">
    <source>
        <dbReference type="Proteomes" id="UP000281975"/>
    </source>
</evidence>
<proteinExistence type="predicted"/>
<dbReference type="SMART" id="SM00387">
    <property type="entry name" value="HATPase_c"/>
    <property type="match status" value="1"/>
</dbReference>
<dbReference type="EC" id="2.7.13.3" evidence="3"/>
<keyword evidence="9" id="KW-0902">Two-component regulatory system</keyword>
<evidence type="ECO:0000256" key="11">
    <source>
        <dbReference type="SAM" id="MobiDB-lite"/>
    </source>
</evidence>
<dbReference type="InterPro" id="IPR036097">
    <property type="entry name" value="HisK_dim/P_sf"/>
</dbReference>
<evidence type="ECO:0000313" key="15">
    <source>
        <dbReference type="EMBL" id="RKQ96383.1"/>
    </source>
</evidence>
<accession>A0A420WTE8</accession>
<dbReference type="CDD" id="cd00075">
    <property type="entry name" value="HATPase"/>
    <property type="match status" value="1"/>
</dbReference>
<dbReference type="InterPro" id="IPR005467">
    <property type="entry name" value="His_kinase_dom"/>
</dbReference>
<comment type="catalytic activity">
    <reaction evidence="1">
        <text>ATP + protein L-histidine = ADP + protein N-phospho-L-histidine.</text>
        <dbReference type="EC" id="2.7.13.3"/>
    </reaction>
</comment>
<dbReference type="InterPro" id="IPR003661">
    <property type="entry name" value="HisK_dim/P_dom"/>
</dbReference>
<dbReference type="SUPFAM" id="SSF47384">
    <property type="entry name" value="Homodimeric domain of signal transducing histidine kinase"/>
    <property type="match status" value="1"/>
</dbReference>
<keyword evidence="8 12" id="KW-1133">Transmembrane helix</keyword>
<feature type="domain" description="Histidine kinase" evidence="13">
    <location>
        <begin position="256"/>
        <end position="463"/>
    </location>
</feature>
<keyword evidence="6 12" id="KW-0812">Transmembrane</keyword>
<evidence type="ECO:0000259" key="13">
    <source>
        <dbReference type="PROSITE" id="PS50109"/>
    </source>
</evidence>
<dbReference type="Pfam" id="PF02518">
    <property type="entry name" value="HATPase_c"/>
    <property type="match status" value="1"/>
</dbReference>
<dbReference type="PROSITE" id="PS50885">
    <property type="entry name" value="HAMP"/>
    <property type="match status" value="1"/>
</dbReference>
<dbReference type="GO" id="GO:0005886">
    <property type="term" value="C:plasma membrane"/>
    <property type="evidence" value="ECO:0007669"/>
    <property type="project" value="TreeGrafter"/>
</dbReference>
<dbReference type="InterPro" id="IPR013727">
    <property type="entry name" value="2CSK_N"/>
</dbReference>
<evidence type="ECO:0000259" key="14">
    <source>
        <dbReference type="PROSITE" id="PS50885"/>
    </source>
</evidence>
<dbReference type="CDD" id="cd00082">
    <property type="entry name" value="HisKA"/>
    <property type="match status" value="1"/>
</dbReference>
<dbReference type="RefSeq" id="WP_245977868.1">
    <property type="nucleotide sequence ID" value="NZ_RBIN01000009.1"/>
</dbReference>
<feature type="transmembrane region" description="Helical" evidence="12">
    <location>
        <begin position="181"/>
        <end position="203"/>
    </location>
</feature>
<evidence type="ECO:0000256" key="7">
    <source>
        <dbReference type="ARBA" id="ARBA00022777"/>
    </source>
</evidence>
<evidence type="ECO:0000256" key="6">
    <source>
        <dbReference type="ARBA" id="ARBA00022692"/>
    </source>
</evidence>
<comment type="caution">
    <text evidence="15">The sequence shown here is derived from an EMBL/GenBank/DDBJ whole genome shotgun (WGS) entry which is preliminary data.</text>
</comment>
<name>A0A420WTE8_9GAMM</name>
<keyword evidence="16" id="KW-1185">Reference proteome</keyword>
<dbReference type="PANTHER" id="PTHR45436">
    <property type="entry name" value="SENSOR HISTIDINE KINASE YKOH"/>
    <property type="match status" value="1"/>
</dbReference>
<dbReference type="SMART" id="SM00388">
    <property type="entry name" value="HisKA"/>
    <property type="match status" value="1"/>
</dbReference>
<evidence type="ECO:0000256" key="8">
    <source>
        <dbReference type="ARBA" id="ARBA00022989"/>
    </source>
</evidence>
<keyword evidence="4" id="KW-0597">Phosphoprotein</keyword>
<evidence type="ECO:0000256" key="5">
    <source>
        <dbReference type="ARBA" id="ARBA00022679"/>
    </source>
</evidence>
<evidence type="ECO:0000256" key="2">
    <source>
        <dbReference type="ARBA" id="ARBA00004370"/>
    </source>
</evidence>
<dbReference type="InterPro" id="IPR036890">
    <property type="entry name" value="HATPase_C_sf"/>
</dbReference>
<dbReference type="EMBL" id="RBIN01000009">
    <property type="protein sequence ID" value="RKQ96383.1"/>
    <property type="molecule type" value="Genomic_DNA"/>
</dbReference>
<dbReference type="InterPro" id="IPR004358">
    <property type="entry name" value="Sig_transdc_His_kin-like_C"/>
</dbReference>
<evidence type="ECO:0000256" key="10">
    <source>
        <dbReference type="ARBA" id="ARBA00023136"/>
    </source>
</evidence>
<feature type="domain" description="HAMP" evidence="14">
    <location>
        <begin position="197"/>
        <end position="248"/>
    </location>
</feature>
<evidence type="ECO:0000256" key="9">
    <source>
        <dbReference type="ARBA" id="ARBA00023012"/>
    </source>
</evidence>
<dbReference type="SUPFAM" id="SSF55874">
    <property type="entry name" value="ATPase domain of HSP90 chaperone/DNA topoisomerase II/histidine kinase"/>
    <property type="match status" value="1"/>
</dbReference>
<keyword evidence="7 15" id="KW-0418">Kinase</keyword>
<dbReference type="Pfam" id="PF00512">
    <property type="entry name" value="HisKA"/>
    <property type="match status" value="1"/>
</dbReference>
<keyword evidence="10 12" id="KW-0472">Membrane</keyword>
<dbReference type="Gene3D" id="3.30.565.10">
    <property type="entry name" value="Histidine kinase-like ATPase, C-terminal domain"/>
    <property type="match status" value="1"/>
</dbReference>
<organism evidence="15 16">
    <name type="scientific">Kushneria sinocarnis</name>
    <dbReference type="NCBI Taxonomy" id="595502"/>
    <lineage>
        <taxon>Bacteria</taxon>
        <taxon>Pseudomonadati</taxon>
        <taxon>Pseudomonadota</taxon>
        <taxon>Gammaproteobacteria</taxon>
        <taxon>Oceanospirillales</taxon>
        <taxon>Halomonadaceae</taxon>
        <taxon>Kushneria</taxon>
    </lineage>
</organism>
<dbReference type="InterPro" id="IPR003660">
    <property type="entry name" value="HAMP_dom"/>
</dbReference>
<feature type="region of interest" description="Disordered" evidence="11">
    <location>
        <begin position="442"/>
        <end position="470"/>
    </location>
</feature>
<dbReference type="InterPro" id="IPR050428">
    <property type="entry name" value="TCS_sensor_his_kinase"/>
</dbReference>
<sequence length="470" mass="50992">MTLAVATTTSLYRRLLGLMALAMTLLGALLLLQANHSAHQGANRAYDRLLDAASRVLVEQVSWQAGQLRFDVPASALEMLAPGGDERVFYTLVDADGEPISGNVELPPLPADTSASLPGDRDDRFHATTVQWHGMILRLGARQARLAGWQRHDRFSIRVAHTMEARNALAGQLLQGSMLRLGGMALLMLALVTGAVGMALAPLRRLRQALRQRNPDDLSPIALPVPRELRELVGALNDLLARQRRLKAHQQRFIGDASHQLRTPLAGLSSRAELALRSREPEQWHSALVAMQRSATNAARLAGQLLSMSRLQSPDAPTEREAIELRALARASVRQALDRYPGSEIDLGVEACDAPVTVHGSRWQLEEALANLIDNAMHHARHRVTVRVTAQPSRLTVEDDGPGIPSEQRHEVLKPFHGARHSGSGLGLAIVAGICEAHDGQLELHDSEPPPGLSATMRLGAAAESRETAS</sequence>
<dbReference type="Proteomes" id="UP000281975">
    <property type="component" value="Unassembled WGS sequence"/>
</dbReference>
<reference evidence="15 16" key="1">
    <citation type="submission" date="2018-10" db="EMBL/GenBank/DDBJ databases">
        <title>Genomic Encyclopedia of Type Strains, Phase IV (KMG-IV): sequencing the most valuable type-strain genomes for metagenomic binning, comparative biology and taxonomic classification.</title>
        <authorList>
            <person name="Goeker M."/>
        </authorList>
    </citation>
    <scope>NUCLEOTIDE SEQUENCE [LARGE SCALE GENOMIC DNA]</scope>
    <source>
        <strain evidence="15 16">DSM 23229</strain>
    </source>
</reference>
<dbReference type="Gene3D" id="1.10.287.130">
    <property type="match status" value="1"/>
</dbReference>
<dbReference type="Pfam" id="PF08521">
    <property type="entry name" value="2CSK_N"/>
    <property type="match status" value="1"/>
</dbReference>
<dbReference type="InterPro" id="IPR003594">
    <property type="entry name" value="HATPase_dom"/>
</dbReference>
<evidence type="ECO:0000256" key="12">
    <source>
        <dbReference type="SAM" id="Phobius"/>
    </source>
</evidence>
<evidence type="ECO:0000256" key="3">
    <source>
        <dbReference type="ARBA" id="ARBA00012438"/>
    </source>
</evidence>
<dbReference type="PROSITE" id="PS50109">
    <property type="entry name" value="HIS_KIN"/>
    <property type="match status" value="1"/>
</dbReference>
<dbReference type="GO" id="GO:0000155">
    <property type="term" value="F:phosphorelay sensor kinase activity"/>
    <property type="evidence" value="ECO:0007669"/>
    <property type="project" value="InterPro"/>
</dbReference>
<dbReference type="PANTHER" id="PTHR45436:SF1">
    <property type="entry name" value="SENSOR PROTEIN QSEC"/>
    <property type="match status" value="1"/>
</dbReference>
<evidence type="ECO:0000256" key="1">
    <source>
        <dbReference type="ARBA" id="ARBA00000085"/>
    </source>
</evidence>
<dbReference type="PRINTS" id="PR00344">
    <property type="entry name" value="BCTRLSENSOR"/>
</dbReference>